<evidence type="ECO:0000256" key="6">
    <source>
        <dbReference type="ARBA" id="ARBA00023180"/>
    </source>
</evidence>
<accession>A0A8E2B4P8</accession>
<dbReference type="PANTHER" id="PTHR11802:SF113">
    <property type="entry name" value="SERINE CARBOXYPEPTIDASE CTSA-4.1"/>
    <property type="match status" value="1"/>
</dbReference>
<dbReference type="OrthoDB" id="443318at2759"/>
<dbReference type="AlphaFoldDB" id="A0A8E2B4P8"/>
<name>A0A8E2B4P8_9APHY</name>
<evidence type="ECO:0000256" key="7">
    <source>
        <dbReference type="RuleBase" id="RU361156"/>
    </source>
</evidence>
<keyword evidence="2 7" id="KW-0121">Carboxypeptidase</keyword>
<dbReference type="GO" id="GO:0006508">
    <property type="term" value="P:proteolysis"/>
    <property type="evidence" value="ECO:0007669"/>
    <property type="project" value="UniProtKB-KW"/>
</dbReference>
<dbReference type="PROSITE" id="PS00560">
    <property type="entry name" value="CARBOXYPEPT_SER_HIS"/>
    <property type="match status" value="1"/>
</dbReference>
<dbReference type="InterPro" id="IPR033124">
    <property type="entry name" value="Ser_caboxypep_his_AS"/>
</dbReference>
<dbReference type="PRINTS" id="PR00724">
    <property type="entry name" value="CRBOXYPTASEC"/>
</dbReference>
<evidence type="ECO:0000256" key="5">
    <source>
        <dbReference type="ARBA" id="ARBA00022801"/>
    </source>
</evidence>
<dbReference type="Pfam" id="PF00450">
    <property type="entry name" value="Peptidase_S10"/>
    <property type="match status" value="1"/>
</dbReference>
<dbReference type="InterPro" id="IPR001563">
    <property type="entry name" value="Peptidase_S10"/>
</dbReference>
<evidence type="ECO:0000313" key="8">
    <source>
        <dbReference type="EMBL" id="OCH92452.1"/>
    </source>
</evidence>
<dbReference type="EC" id="3.4.16.-" evidence="7"/>
<dbReference type="Proteomes" id="UP000250043">
    <property type="component" value="Unassembled WGS sequence"/>
</dbReference>
<keyword evidence="9" id="KW-1185">Reference proteome</keyword>
<feature type="chain" id="PRO_5034842186" description="Carboxypeptidase" evidence="7">
    <location>
        <begin position="27"/>
        <end position="519"/>
    </location>
</feature>
<keyword evidence="4 7" id="KW-0732">Signal</keyword>
<dbReference type="GO" id="GO:0004185">
    <property type="term" value="F:serine-type carboxypeptidase activity"/>
    <property type="evidence" value="ECO:0007669"/>
    <property type="project" value="UniProtKB-UniRule"/>
</dbReference>
<keyword evidence="6" id="KW-0325">Glycoprotein</keyword>
<dbReference type="PROSITE" id="PS00131">
    <property type="entry name" value="CARBOXYPEPT_SER_SER"/>
    <property type="match status" value="1"/>
</dbReference>
<keyword evidence="3 7" id="KW-0645">Protease</keyword>
<evidence type="ECO:0000256" key="1">
    <source>
        <dbReference type="ARBA" id="ARBA00009431"/>
    </source>
</evidence>
<sequence>MDTEGVMKFSFVAISLSLSLVRSTRSRTQQPWDPLSSVFTGQGAVVNVGATKSSASAASDVYNAGPFIPLGSLSAISSAEFTILEHPLFPRHSVRIKQSNFCDGTVSAYTGYIDIEARHLFFYLFESRDDPDKDDVIFWTNGGPGGSSAMGLFMELGPCNIVDADNVAFNPYSWNEHANIFFIDQPIGVGFSYAEYGETVDNSVDAGRDIAAFTAIFFEHFTKFKGRAFHLAGESYGGRYLPVFATEVYELNAKLLEAGLTPVNLSSVMIGNGCTHFPSMTSSYYNMQCQNISGPPVQNIQTCVTMKQGVPRCEKMLESCVDAFNPIDCMAATAFCEALLWEPYLATGYNPYDITTLCDGPFEDTLCYPAFDDVQTFLNRADVQFTLGIDEAVKNYSMRSDRVGIDFDQRQDKMFPTQYYIEGLLERGMRVLIYVGANDWICNWVGNERMTLSLDWTGRDEFIAQPLREWEVEGIPAGLTRSAGPLTFATIFGAGHLAPHNKPKESLELVKRWLAKEDF</sequence>
<feature type="signal peptide" evidence="7">
    <location>
        <begin position="1"/>
        <end position="26"/>
    </location>
</feature>
<evidence type="ECO:0000256" key="4">
    <source>
        <dbReference type="ARBA" id="ARBA00022729"/>
    </source>
</evidence>
<evidence type="ECO:0000256" key="2">
    <source>
        <dbReference type="ARBA" id="ARBA00022645"/>
    </source>
</evidence>
<dbReference type="InterPro" id="IPR029058">
    <property type="entry name" value="AB_hydrolase_fold"/>
</dbReference>
<dbReference type="PANTHER" id="PTHR11802">
    <property type="entry name" value="SERINE PROTEASE FAMILY S10 SERINE CARBOXYPEPTIDASE"/>
    <property type="match status" value="1"/>
</dbReference>
<protein>
    <recommendedName>
        <fullName evidence="7">Carboxypeptidase</fullName>
        <ecNumber evidence="7">3.4.16.-</ecNumber>
    </recommendedName>
</protein>
<organism evidence="8 9">
    <name type="scientific">Obba rivulosa</name>
    <dbReference type="NCBI Taxonomy" id="1052685"/>
    <lineage>
        <taxon>Eukaryota</taxon>
        <taxon>Fungi</taxon>
        <taxon>Dikarya</taxon>
        <taxon>Basidiomycota</taxon>
        <taxon>Agaricomycotina</taxon>
        <taxon>Agaricomycetes</taxon>
        <taxon>Polyporales</taxon>
        <taxon>Gelatoporiaceae</taxon>
        <taxon>Obba</taxon>
    </lineage>
</organism>
<dbReference type="Gene3D" id="1.10.287.410">
    <property type="match status" value="1"/>
</dbReference>
<dbReference type="GO" id="GO:0000324">
    <property type="term" value="C:fungal-type vacuole"/>
    <property type="evidence" value="ECO:0007669"/>
    <property type="project" value="TreeGrafter"/>
</dbReference>
<proteinExistence type="inferred from homology"/>
<dbReference type="SUPFAM" id="SSF53474">
    <property type="entry name" value="alpha/beta-Hydrolases"/>
    <property type="match status" value="1"/>
</dbReference>
<dbReference type="Gene3D" id="3.40.50.1820">
    <property type="entry name" value="alpha/beta hydrolase"/>
    <property type="match status" value="1"/>
</dbReference>
<dbReference type="InterPro" id="IPR018202">
    <property type="entry name" value="Ser_caboxypep_ser_AS"/>
</dbReference>
<reference evidence="8 9" key="1">
    <citation type="submission" date="2016-07" db="EMBL/GenBank/DDBJ databases">
        <title>Draft genome of the white-rot fungus Obba rivulosa 3A-2.</title>
        <authorList>
            <consortium name="DOE Joint Genome Institute"/>
            <person name="Miettinen O."/>
            <person name="Riley R."/>
            <person name="Acob R."/>
            <person name="Barry K."/>
            <person name="Cullen D."/>
            <person name="De Vries R."/>
            <person name="Hainaut M."/>
            <person name="Hatakka A."/>
            <person name="Henrissat B."/>
            <person name="Hilden K."/>
            <person name="Kuo R."/>
            <person name="Labutti K."/>
            <person name="Lipzen A."/>
            <person name="Makela M.R."/>
            <person name="Sandor L."/>
            <person name="Spatafora J.W."/>
            <person name="Grigoriev I.V."/>
            <person name="Hibbett D.S."/>
        </authorList>
    </citation>
    <scope>NUCLEOTIDE SEQUENCE [LARGE SCALE GENOMIC DNA]</scope>
    <source>
        <strain evidence="8 9">3A-2</strain>
    </source>
</reference>
<keyword evidence="5 7" id="KW-0378">Hydrolase</keyword>
<evidence type="ECO:0000256" key="3">
    <source>
        <dbReference type="ARBA" id="ARBA00022670"/>
    </source>
</evidence>
<dbReference type="EMBL" id="KV722368">
    <property type="protein sequence ID" value="OCH92452.1"/>
    <property type="molecule type" value="Genomic_DNA"/>
</dbReference>
<comment type="similarity">
    <text evidence="1 7">Belongs to the peptidase S10 family.</text>
</comment>
<gene>
    <name evidence="8" type="ORF">OBBRIDRAFT_791194</name>
</gene>
<evidence type="ECO:0000313" key="9">
    <source>
        <dbReference type="Proteomes" id="UP000250043"/>
    </source>
</evidence>